<evidence type="ECO:0000313" key="1">
    <source>
        <dbReference type="EMBL" id="RPB09815.1"/>
    </source>
</evidence>
<sequence>MWSEWLLEATDKSRPLALQWLHIWGSGNTPTTEFDFIRHPEPLETLEPHDDDPPCVDLPIPEEWVPKASLFANVIPLRFHLQNTLKLLPPMNLVNHQRAMNINQMVRTIQIQYQDFKRKRKDNPDAPWYSPKLPLGEPHPLIAFMMVAKFLSIKTDIALCASRQNCYSFVYGRPHLSSNSTHYGVLRSARVLVVDQQTGRVVPYSLPVPESTGSMHTHCVAEIGARRNEGGTVCQNCGLWEDELSPETLRGGGEIKEYGGIQLGPAIGVGRLAVGSCCTDCVREMTCAGCNSFFCPSCTFKMNSNPPTAPLNPLAADPPGPNHLKWTCSQSRHGPYCIDCEDSEKSHLTCIDCHGSLCYGCHGPSGTTISSSLYTTDGWTPEMEKDCFGVVGRIDEWEIGAYVGWGGVDEPEPEPSSLHSVDESTGVPDADVHSTLLDINNIDKQTGADHIPEVFRGTYEPMSSYSNIMSEVLSSLKSTSRNVSGIPAPSLSEPPKATSDDYGDPFRRMCETRIWEQCARCGIGTCAGCLGYEEDLYEPGGPKYIIQEPEYRSCYAGCGKRFCVSCINRPTNGPGELVCGAIWTVEKDSEYQVDEFLYRGLADVPGDAANGGKGGKGVRCGAVLCAECQDGEMLIRPTIVQRPGEIEVADEKERDGVETERRRNDRRGVWFCARCELGIRPVNM</sequence>
<dbReference type="InParanoid" id="A0A3N4KVK2"/>
<name>A0A3N4KVK2_9PEZI</name>
<dbReference type="AlphaFoldDB" id="A0A3N4KVK2"/>
<proteinExistence type="predicted"/>
<organism evidence="1 2">
    <name type="scientific">Morchella conica CCBAS932</name>
    <dbReference type="NCBI Taxonomy" id="1392247"/>
    <lineage>
        <taxon>Eukaryota</taxon>
        <taxon>Fungi</taxon>
        <taxon>Dikarya</taxon>
        <taxon>Ascomycota</taxon>
        <taxon>Pezizomycotina</taxon>
        <taxon>Pezizomycetes</taxon>
        <taxon>Pezizales</taxon>
        <taxon>Morchellaceae</taxon>
        <taxon>Morchella</taxon>
    </lineage>
</organism>
<dbReference type="EMBL" id="ML119148">
    <property type="protein sequence ID" value="RPB09815.1"/>
    <property type="molecule type" value="Genomic_DNA"/>
</dbReference>
<dbReference type="OrthoDB" id="5424917at2759"/>
<evidence type="ECO:0000313" key="2">
    <source>
        <dbReference type="Proteomes" id="UP000277580"/>
    </source>
</evidence>
<keyword evidence="2" id="KW-1185">Reference proteome</keyword>
<dbReference type="Proteomes" id="UP000277580">
    <property type="component" value="Unassembled WGS sequence"/>
</dbReference>
<protein>
    <submittedName>
        <fullName evidence="1">Uncharacterized protein</fullName>
    </submittedName>
</protein>
<accession>A0A3N4KVK2</accession>
<reference evidence="1 2" key="1">
    <citation type="journal article" date="2018" name="Nat. Ecol. Evol.">
        <title>Pezizomycetes genomes reveal the molecular basis of ectomycorrhizal truffle lifestyle.</title>
        <authorList>
            <person name="Murat C."/>
            <person name="Payen T."/>
            <person name="Noel B."/>
            <person name="Kuo A."/>
            <person name="Morin E."/>
            <person name="Chen J."/>
            <person name="Kohler A."/>
            <person name="Krizsan K."/>
            <person name="Balestrini R."/>
            <person name="Da Silva C."/>
            <person name="Montanini B."/>
            <person name="Hainaut M."/>
            <person name="Levati E."/>
            <person name="Barry K.W."/>
            <person name="Belfiori B."/>
            <person name="Cichocki N."/>
            <person name="Clum A."/>
            <person name="Dockter R.B."/>
            <person name="Fauchery L."/>
            <person name="Guy J."/>
            <person name="Iotti M."/>
            <person name="Le Tacon F."/>
            <person name="Lindquist E.A."/>
            <person name="Lipzen A."/>
            <person name="Malagnac F."/>
            <person name="Mello A."/>
            <person name="Molinier V."/>
            <person name="Miyauchi S."/>
            <person name="Poulain J."/>
            <person name="Riccioni C."/>
            <person name="Rubini A."/>
            <person name="Sitrit Y."/>
            <person name="Splivallo R."/>
            <person name="Traeger S."/>
            <person name="Wang M."/>
            <person name="Zifcakova L."/>
            <person name="Wipf D."/>
            <person name="Zambonelli A."/>
            <person name="Paolocci F."/>
            <person name="Nowrousian M."/>
            <person name="Ottonello S."/>
            <person name="Baldrian P."/>
            <person name="Spatafora J.W."/>
            <person name="Henrissat B."/>
            <person name="Nagy L.G."/>
            <person name="Aury J.M."/>
            <person name="Wincker P."/>
            <person name="Grigoriev I.V."/>
            <person name="Bonfante P."/>
            <person name="Martin F.M."/>
        </authorList>
    </citation>
    <scope>NUCLEOTIDE SEQUENCE [LARGE SCALE GENOMIC DNA]</scope>
    <source>
        <strain evidence="1 2">CCBAS932</strain>
    </source>
</reference>
<gene>
    <name evidence="1" type="ORF">P167DRAFT_607676</name>
</gene>